<proteinExistence type="inferred from homology"/>
<dbReference type="SUPFAM" id="SSF53901">
    <property type="entry name" value="Thiolase-like"/>
    <property type="match status" value="1"/>
</dbReference>
<dbReference type="EMBL" id="JACCCF010000001">
    <property type="protein sequence ID" value="NYE39842.1"/>
    <property type="molecule type" value="Genomic_DNA"/>
</dbReference>
<feature type="domain" description="Thiolase N-terminal" evidence="6">
    <location>
        <begin position="5"/>
        <end position="107"/>
    </location>
</feature>
<organism evidence="7 8">
    <name type="scientific">Streptomyces fulvorobeus</name>
    <dbReference type="NCBI Taxonomy" id="284028"/>
    <lineage>
        <taxon>Bacteria</taxon>
        <taxon>Bacillati</taxon>
        <taxon>Actinomycetota</taxon>
        <taxon>Actinomycetes</taxon>
        <taxon>Kitasatosporales</taxon>
        <taxon>Streptomycetaceae</taxon>
        <taxon>Streptomyces</taxon>
    </lineage>
</organism>
<evidence type="ECO:0000256" key="5">
    <source>
        <dbReference type="SAM" id="MobiDB-lite"/>
    </source>
</evidence>
<evidence type="ECO:0000259" key="6">
    <source>
        <dbReference type="Pfam" id="PF00108"/>
    </source>
</evidence>
<evidence type="ECO:0000256" key="2">
    <source>
        <dbReference type="ARBA" id="ARBA00012705"/>
    </source>
</evidence>
<keyword evidence="3 7" id="KW-0808">Transferase</keyword>
<reference evidence="7 8" key="1">
    <citation type="submission" date="2020-07" db="EMBL/GenBank/DDBJ databases">
        <title>Sequencing the genomes of 1000 actinobacteria strains.</title>
        <authorList>
            <person name="Klenk H.-P."/>
        </authorList>
    </citation>
    <scope>NUCLEOTIDE SEQUENCE [LARGE SCALE GENOMIC DNA]</scope>
    <source>
        <strain evidence="7 8">DSM 41455</strain>
    </source>
</reference>
<protein>
    <recommendedName>
        <fullName evidence="2">acetyl-CoA C-acetyltransferase</fullName>
        <ecNumber evidence="2">2.3.1.9</ecNumber>
    </recommendedName>
</protein>
<dbReference type="EC" id="2.3.1.9" evidence="2"/>
<keyword evidence="4" id="KW-0012">Acyltransferase</keyword>
<comment type="caution">
    <text evidence="7">The sequence shown here is derived from an EMBL/GenBank/DDBJ whole genome shotgun (WGS) entry which is preliminary data.</text>
</comment>
<evidence type="ECO:0000313" key="7">
    <source>
        <dbReference type="EMBL" id="NYE39842.1"/>
    </source>
</evidence>
<dbReference type="PANTHER" id="PTHR18919:SF107">
    <property type="entry name" value="ACETYL-COA ACETYLTRANSFERASE, CYTOSOLIC"/>
    <property type="match status" value="1"/>
</dbReference>
<feature type="compositionally biased region" description="Low complexity" evidence="5">
    <location>
        <begin position="126"/>
        <end position="135"/>
    </location>
</feature>
<dbReference type="Pfam" id="PF00108">
    <property type="entry name" value="Thiolase_N"/>
    <property type="match status" value="1"/>
</dbReference>
<dbReference type="PANTHER" id="PTHR18919">
    <property type="entry name" value="ACETYL-COA C-ACYLTRANSFERASE"/>
    <property type="match status" value="1"/>
</dbReference>
<dbReference type="GO" id="GO:0003985">
    <property type="term" value="F:acetyl-CoA C-acetyltransferase activity"/>
    <property type="evidence" value="ECO:0007669"/>
    <property type="project" value="UniProtKB-EC"/>
</dbReference>
<dbReference type="InterPro" id="IPR020616">
    <property type="entry name" value="Thiolase_N"/>
</dbReference>
<dbReference type="RefSeq" id="WP_179763923.1">
    <property type="nucleotide sequence ID" value="NZ_BAAAUE010000006.1"/>
</dbReference>
<evidence type="ECO:0000256" key="1">
    <source>
        <dbReference type="ARBA" id="ARBA00010982"/>
    </source>
</evidence>
<dbReference type="Gene3D" id="3.40.47.10">
    <property type="match status" value="2"/>
</dbReference>
<sequence length="286" mass="29399">MSESVIVAGASTPGTDPSTGLGALPPVTLGALVIKAALDRAGIGAADVDYVIAGQAQARQVVRRALIPDRVPAVSVGGARSGGLNTLVLANQLIRTGERDVVVVSGTDLGLARGVPAASTRRRPRAVTARAAPGGAVEGADGAGQSDPSARYGLPWRVDRAVAVVLMRRAKAEHLGLPWLAGLGAHSTVVSTAGSAYVQAVRQMLRDASATPEDLCVIDIRRSLLARSQDAVPGALPAGDHVCDTTGLRMVLRLARNLHRRGRGMGAVVMWGDHWAEAVMICSDAG</sequence>
<gene>
    <name evidence="7" type="ORF">HEB29_000853</name>
</gene>
<dbReference type="Proteomes" id="UP000530403">
    <property type="component" value="Unassembled WGS sequence"/>
</dbReference>
<comment type="similarity">
    <text evidence="1">Belongs to the thiolase-like superfamily. Thiolase family.</text>
</comment>
<dbReference type="AlphaFoldDB" id="A0A7Y9H8J2"/>
<evidence type="ECO:0000313" key="8">
    <source>
        <dbReference type="Proteomes" id="UP000530403"/>
    </source>
</evidence>
<feature type="region of interest" description="Disordered" evidence="5">
    <location>
        <begin position="1"/>
        <end position="20"/>
    </location>
</feature>
<dbReference type="InterPro" id="IPR016039">
    <property type="entry name" value="Thiolase-like"/>
</dbReference>
<evidence type="ECO:0000256" key="4">
    <source>
        <dbReference type="ARBA" id="ARBA00023315"/>
    </source>
</evidence>
<evidence type="ECO:0000256" key="3">
    <source>
        <dbReference type="ARBA" id="ARBA00022679"/>
    </source>
</evidence>
<accession>A0A7Y9H8J2</accession>
<feature type="region of interest" description="Disordered" evidence="5">
    <location>
        <begin position="122"/>
        <end position="147"/>
    </location>
</feature>
<name>A0A7Y9H8J2_9ACTN</name>